<evidence type="ECO:0000313" key="4">
    <source>
        <dbReference type="Proteomes" id="UP000016033"/>
    </source>
</evidence>
<dbReference type="SUPFAM" id="SSF51161">
    <property type="entry name" value="Trimeric LpxA-like enzymes"/>
    <property type="match status" value="1"/>
</dbReference>
<dbReference type="PANTHER" id="PTHR43300">
    <property type="entry name" value="ACETYLTRANSFERASE"/>
    <property type="match status" value="1"/>
</dbReference>
<proteinExistence type="predicted"/>
<dbReference type="Pfam" id="PF00132">
    <property type="entry name" value="Hexapep"/>
    <property type="match status" value="3"/>
</dbReference>
<name>T5KKI3_MICMQ</name>
<dbReference type="AlphaFoldDB" id="T5KKI3"/>
<accession>T5KKI3</accession>
<dbReference type="PATRIC" id="fig|1333857.3.peg.1855"/>
<evidence type="ECO:0000313" key="3">
    <source>
        <dbReference type="EMBL" id="EQM76988.1"/>
    </source>
</evidence>
<evidence type="ECO:0008006" key="5">
    <source>
        <dbReference type="Google" id="ProtNLM"/>
    </source>
</evidence>
<organism evidence="3 4">
    <name type="scientific">Microbacterium maritypicum MF109</name>
    <dbReference type="NCBI Taxonomy" id="1333857"/>
    <lineage>
        <taxon>Bacteria</taxon>
        <taxon>Bacillati</taxon>
        <taxon>Actinomycetota</taxon>
        <taxon>Actinomycetes</taxon>
        <taxon>Micrococcales</taxon>
        <taxon>Microbacteriaceae</taxon>
        <taxon>Microbacterium</taxon>
    </lineage>
</organism>
<dbReference type="EMBL" id="ATAO01000184">
    <property type="protein sequence ID" value="EQM76988.1"/>
    <property type="molecule type" value="Genomic_DNA"/>
</dbReference>
<keyword evidence="2" id="KW-0677">Repeat</keyword>
<reference evidence="3 4" key="1">
    <citation type="journal article" date="2013" name="Genome Announc.">
        <title>Whole-genome sequences of five oyster-associated bacteria show potential for crude oil hydrocarbon degradation.</title>
        <authorList>
            <person name="Chauhan A."/>
            <person name="Green S."/>
            <person name="Pathak A."/>
            <person name="Thomas J."/>
            <person name="Venkatramanan R."/>
        </authorList>
    </citation>
    <scope>NUCLEOTIDE SEQUENCE [LARGE SCALE GENOMIC DNA]</scope>
    <source>
        <strain evidence="3 4">MF109</strain>
    </source>
</reference>
<dbReference type="Gene3D" id="2.160.10.10">
    <property type="entry name" value="Hexapeptide repeat proteins"/>
    <property type="match status" value="1"/>
</dbReference>
<dbReference type="InterPro" id="IPR001451">
    <property type="entry name" value="Hexapep"/>
</dbReference>
<keyword evidence="1" id="KW-0808">Transferase</keyword>
<sequence>MAGTDPGRSILSFIDDARFLPEAAANPALRVLLVATPLETDARAVLHDVVIVVTDDPRWAFYSLHNQVALTSTLETEPSVIADSASIHPTAFVDPIGVEIGANVIIEANATVLRSARIGANAVIRAGAVIGTSGFEHKRTSRGVLSVVHDGETVIGEGSEIGSLTVVGRGFSRRHTRLGADCRIDCNVMIAHGSQLGERVFVAAGAVLAGSTAVGDDVWVGPNATLIDRVRVGAGARIGIGSVVFREVSAGDQVLGNPARVVARS</sequence>
<dbReference type="InterPro" id="IPR050179">
    <property type="entry name" value="Trans_hexapeptide_repeat"/>
</dbReference>
<evidence type="ECO:0000256" key="2">
    <source>
        <dbReference type="ARBA" id="ARBA00022737"/>
    </source>
</evidence>
<protein>
    <recommendedName>
        <fullName evidence="5">UDP-3-O-[3-hydroxymyristoyl] glucosamine N-acyltransferase non-repeat region domain-containing protein</fullName>
    </recommendedName>
</protein>
<dbReference type="PROSITE" id="PS00101">
    <property type="entry name" value="HEXAPEP_TRANSFERASES"/>
    <property type="match status" value="1"/>
</dbReference>
<dbReference type="GO" id="GO:0016740">
    <property type="term" value="F:transferase activity"/>
    <property type="evidence" value="ECO:0007669"/>
    <property type="project" value="UniProtKB-KW"/>
</dbReference>
<dbReference type="InterPro" id="IPR011004">
    <property type="entry name" value="Trimer_LpxA-like_sf"/>
</dbReference>
<dbReference type="PANTHER" id="PTHR43300:SF7">
    <property type="entry name" value="UDP-N-ACETYLBACILLOSAMINE N-ACETYLTRANSFERASE"/>
    <property type="match status" value="1"/>
</dbReference>
<evidence type="ECO:0000256" key="1">
    <source>
        <dbReference type="ARBA" id="ARBA00022679"/>
    </source>
</evidence>
<dbReference type="InterPro" id="IPR018357">
    <property type="entry name" value="Hexapep_transf_CS"/>
</dbReference>
<comment type="caution">
    <text evidence="3">The sequence shown here is derived from an EMBL/GenBank/DDBJ whole genome shotgun (WGS) entry which is preliminary data.</text>
</comment>
<dbReference type="Proteomes" id="UP000016033">
    <property type="component" value="Unassembled WGS sequence"/>
</dbReference>
<gene>
    <name evidence="3" type="ORF">L687_00735</name>
</gene>